<evidence type="ECO:0000313" key="4">
    <source>
        <dbReference type="Proteomes" id="UP000661507"/>
    </source>
</evidence>
<dbReference type="Pfam" id="PF01471">
    <property type="entry name" value="PG_binding_1"/>
    <property type="match status" value="2"/>
</dbReference>
<dbReference type="EMBL" id="BMKW01000004">
    <property type="protein sequence ID" value="GGJ11251.1"/>
    <property type="molecule type" value="Genomic_DNA"/>
</dbReference>
<evidence type="ECO:0000256" key="1">
    <source>
        <dbReference type="SAM" id="SignalP"/>
    </source>
</evidence>
<proteinExistence type="predicted"/>
<dbReference type="Proteomes" id="UP000661507">
    <property type="component" value="Unassembled WGS sequence"/>
</dbReference>
<gene>
    <name evidence="3" type="ORF">GCM10011320_17980</name>
</gene>
<evidence type="ECO:0000313" key="3">
    <source>
        <dbReference type="EMBL" id="GGJ11251.1"/>
    </source>
</evidence>
<protein>
    <recommendedName>
        <fullName evidence="2">Peptidoglycan binding-like domain-containing protein</fullName>
    </recommendedName>
</protein>
<comment type="caution">
    <text evidence="3">The sequence shown here is derived from an EMBL/GenBank/DDBJ whole genome shotgun (WGS) entry which is preliminary data.</text>
</comment>
<feature type="domain" description="Peptidoglycan binding-like" evidence="2">
    <location>
        <begin position="43"/>
        <end position="93"/>
    </location>
</feature>
<keyword evidence="4" id="KW-1185">Reference proteome</keyword>
<sequence>MPPMSRLLGLALITAVIAAAPAWAQAPAPLSFVQPLSPSAAMVVQERLREAGVYMGAADGVWGPESQTALDRFQQARGMAVTGSMNLATAQALGVGLPRLLPPPAMPEPAAAAPAPTALSPVAVRNVQNRLRALGFYRAAPDGLWGAGTQAALERFQRGRGLEANGQINPTTAQALGLNPSNLEAPAR</sequence>
<feature type="signal peptide" evidence="1">
    <location>
        <begin position="1"/>
        <end position="24"/>
    </location>
</feature>
<dbReference type="InterPro" id="IPR002477">
    <property type="entry name" value="Peptidoglycan-bd-like"/>
</dbReference>
<evidence type="ECO:0000259" key="2">
    <source>
        <dbReference type="Pfam" id="PF01471"/>
    </source>
</evidence>
<reference evidence="3" key="2">
    <citation type="submission" date="2020-09" db="EMBL/GenBank/DDBJ databases">
        <authorList>
            <person name="Sun Q."/>
            <person name="Zhou Y."/>
        </authorList>
    </citation>
    <scope>NUCLEOTIDE SEQUENCE</scope>
    <source>
        <strain evidence="3">CGMCC 1.3617</strain>
    </source>
</reference>
<reference evidence="3" key="1">
    <citation type="journal article" date="2014" name="Int. J. Syst. Evol. Microbiol.">
        <title>Complete genome sequence of Corynebacterium casei LMG S-19264T (=DSM 44701T), isolated from a smear-ripened cheese.</title>
        <authorList>
            <consortium name="US DOE Joint Genome Institute (JGI-PGF)"/>
            <person name="Walter F."/>
            <person name="Albersmeier A."/>
            <person name="Kalinowski J."/>
            <person name="Ruckert C."/>
        </authorList>
    </citation>
    <scope>NUCLEOTIDE SEQUENCE</scope>
    <source>
        <strain evidence="3">CGMCC 1.3617</strain>
    </source>
</reference>
<keyword evidence="1" id="KW-0732">Signal</keyword>
<dbReference type="Gene3D" id="1.10.101.10">
    <property type="entry name" value="PGBD-like superfamily/PGBD"/>
    <property type="match status" value="2"/>
</dbReference>
<feature type="chain" id="PRO_5037778007" description="Peptidoglycan binding-like domain-containing protein" evidence="1">
    <location>
        <begin position="25"/>
        <end position="188"/>
    </location>
</feature>
<dbReference type="InterPro" id="IPR036366">
    <property type="entry name" value="PGBDSf"/>
</dbReference>
<dbReference type="SUPFAM" id="SSF47090">
    <property type="entry name" value="PGBD-like"/>
    <property type="match status" value="2"/>
</dbReference>
<dbReference type="RefSeq" id="WP_188966710.1">
    <property type="nucleotide sequence ID" value="NZ_BMKW01000004.1"/>
</dbReference>
<dbReference type="InterPro" id="IPR036365">
    <property type="entry name" value="PGBD-like_sf"/>
</dbReference>
<organism evidence="3 4">
    <name type="scientific">Neoroseomonas lacus</name>
    <dbReference type="NCBI Taxonomy" id="287609"/>
    <lineage>
        <taxon>Bacteria</taxon>
        <taxon>Pseudomonadati</taxon>
        <taxon>Pseudomonadota</taxon>
        <taxon>Alphaproteobacteria</taxon>
        <taxon>Acetobacterales</taxon>
        <taxon>Acetobacteraceae</taxon>
        <taxon>Neoroseomonas</taxon>
    </lineage>
</organism>
<feature type="domain" description="Peptidoglycan binding-like" evidence="2">
    <location>
        <begin position="123"/>
        <end position="176"/>
    </location>
</feature>
<accession>A0A917KIL4</accession>
<dbReference type="AlphaFoldDB" id="A0A917KIL4"/>
<name>A0A917KIL4_9PROT</name>